<keyword evidence="5" id="KW-1185">Reference proteome</keyword>
<accession>A0A2P6MNT1</accession>
<keyword evidence="1" id="KW-0175">Coiled coil</keyword>
<keyword evidence="3" id="KW-0812">Transmembrane</keyword>
<evidence type="ECO:0000313" key="5">
    <source>
        <dbReference type="Proteomes" id="UP000241769"/>
    </source>
</evidence>
<feature type="transmembrane region" description="Helical" evidence="3">
    <location>
        <begin position="203"/>
        <end position="226"/>
    </location>
</feature>
<evidence type="ECO:0000313" key="4">
    <source>
        <dbReference type="EMBL" id="PRP73379.1"/>
    </source>
</evidence>
<name>A0A2P6MNT1_9EUKA</name>
<evidence type="ECO:0000256" key="1">
    <source>
        <dbReference type="SAM" id="Coils"/>
    </source>
</evidence>
<keyword evidence="3" id="KW-0472">Membrane</keyword>
<organism evidence="4 5">
    <name type="scientific">Planoprotostelium fungivorum</name>
    <dbReference type="NCBI Taxonomy" id="1890364"/>
    <lineage>
        <taxon>Eukaryota</taxon>
        <taxon>Amoebozoa</taxon>
        <taxon>Evosea</taxon>
        <taxon>Variosea</taxon>
        <taxon>Cavosteliida</taxon>
        <taxon>Cavosteliaceae</taxon>
        <taxon>Planoprotostelium</taxon>
    </lineage>
</organism>
<evidence type="ECO:0000256" key="2">
    <source>
        <dbReference type="SAM" id="MobiDB-lite"/>
    </source>
</evidence>
<dbReference type="AlphaFoldDB" id="A0A2P6MNT1"/>
<gene>
    <name evidence="4" type="ORF">PROFUN_09609</name>
</gene>
<evidence type="ECO:0000256" key="3">
    <source>
        <dbReference type="SAM" id="Phobius"/>
    </source>
</evidence>
<sequence>MSIHFMMVRRTDKPEQSAAKQPKGNPVQTTIPFNSVPGVTQTKTHETKKVTFRIESLAENEQPNRSAAMIFMSVFQMEISCMISEEFGLPELLYFFKVKQRTMGNVNTHADHIGIGGIGHSVNVIGYQFNDHCTNLLRKADAFNASIEGVHGDITNISEDMTSAREAIQSASGSLKEASEAIQSASGSLKEASEAMKGAENSIATIATAVVCVAAVYCGSTLYSTFWKKESPAPAK</sequence>
<dbReference type="Proteomes" id="UP000241769">
    <property type="component" value="Unassembled WGS sequence"/>
</dbReference>
<comment type="caution">
    <text evidence="4">The sequence shown here is derived from an EMBL/GenBank/DDBJ whole genome shotgun (WGS) entry which is preliminary data.</text>
</comment>
<keyword evidence="3" id="KW-1133">Transmembrane helix</keyword>
<dbReference type="EMBL" id="MDYQ01000613">
    <property type="protein sequence ID" value="PRP73379.1"/>
    <property type="molecule type" value="Genomic_DNA"/>
</dbReference>
<dbReference type="Gene3D" id="1.10.287.950">
    <property type="entry name" value="Methyl-accepting chemotaxis protein"/>
    <property type="match status" value="1"/>
</dbReference>
<dbReference type="InParanoid" id="A0A2P6MNT1"/>
<protein>
    <submittedName>
        <fullName evidence="4">Uncharacterized protein</fullName>
    </submittedName>
</protein>
<feature type="coiled-coil region" evidence="1">
    <location>
        <begin position="175"/>
        <end position="202"/>
    </location>
</feature>
<proteinExistence type="predicted"/>
<feature type="region of interest" description="Disordered" evidence="2">
    <location>
        <begin position="1"/>
        <end position="27"/>
    </location>
</feature>
<reference evidence="4 5" key="1">
    <citation type="journal article" date="2018" name="Genome Biol. Evol.">
        <title>Multiple Roots of Fruiting Body Formation in Amoebozoa.</title>
        <authorList>
            <person name="Hillmann F."/>
            <person name="Forbes G."/>
            <person name="Novohradska S."/>
            <person name="Ferling I."/>
            <person name="Riege K."/>
            <person name="Groth M."/>
            <person name="Westermann M."/>
            <person name="Marz M."/>
            <person name="Spaller T."/>
            <person name="Winckler T."/>
            <person name="Schaap P."/>
            <person name="Glockner G."/>
        </authorList>
    </citation>
    <scope>NUCLEOTIDE SEQUENCE [LARGE SCALE GENOMIC DNA]</scope>
    <source>
        <strain evidence="4 5">Jena</strain>
    </source>
</reference>